<proteinExistence type="predicted"/>
<dbReference type="EMBL" id="DXGE01000012">
    <property type="protein sequence ID" value="HIW85510.1"/>
    <property type="molecule type" value="Genomic_DNA"/>
</dbReference>
<dbReference type="InterPro" id="IPR049458">
    <property type="entry name" value="EpsG-like"/>
</dbReference>
<evidence type="ECO:0000256" key="1">
    <source>
        <dbReference type="SAM" id="Phobius"/>
    </source>
</evidence>
<organism evidence="2 3">
    <name type="scientific">Candidatus Eubacterium faecipullorum</name>
    <dbReference type="NCBI Taxonomy" id="2838571"/>
    <lineage>
        <taxon>Bacteria</taxon>
        <taxon>Bacillati</taxon>
        <taxon>Bacillota</taxon>
        <taxon>Clostridia</taxon>
        <taxon>Eubacteriales</taxon>
        <taxon>Eubacteriaceae</taxon>
        <taxon>Eubacterium</taxon>
    </lineage>
</organism>
<protein>
    <submittedName>
        <fullName evidence="2">EpsG family protein</fullName>
    </submittedName>
</protein>
<dbReference type="AlphaFoldDB" id="A0A9D1RDL0"/>
<dbReference type="Pfam" id="PF14897">
    <property type="entry name" value="EpsG"/>
    <property type="match status" value="1"/>
</dbReference>
<sequence length="396" mass="45382">MLIYFAVLAGFFILYFLIPRKQVWIPLTLLVIGLAVLAFFAEPNENDDLGRYFRIIDSMRSGGWDRFQQMLDNNEFDFGALPVAGYYFYFVSLFPDNHYLPFFTVLIAYGCLLNVIYKAANRFNVNKFYLGVGLFFFLSTFWFYDLYSGTRNGLAFAISVACIYYHFVEKKNVLLCLAGYVIAIGLHSTGIVVIVLAAFAWLSYKTASKYVNILMIFAIAAGSVAITVLSNITDNEFVQNLAGKTERVTNTLTVSTQTNFLVNVATYAVSVLIFAYCYTYIKKYIEDKGDLRFFRFAEILLFFMLGTIISNMLFHRVARWILPVMICCVYMVGMQIQKDRLDNKLINLAYDSDTPKGEKIRAMNKGVTSFFIFAYSAVHFWYDFTGSSLIWLNVPF</sequence>
<keyword evidence="1" id="KW-0812">Transmembrane</keyword>
<feature type="transmembrane region" description="Helical" evidence="1">
    <location>
        <begin position="366"/>
        <end position="382"/>
    </location>
</feature>
<feature type="transmembrane region" description="Helical" evidence="1">
    <location>
        <begin position="293"/>
        <end position="314"/>
    </location>
</feature>
<gene>
    <name evidence="2" type="ORF">IAA48_03350</name>
</gene>
<feature type="transmembrane region" description="Helical" evidence="1">
    <location>
        <begin position="213"/>
        <end position="232"/>
    </location>
</feature>
<dbReference type="Proteomes" id="UP000824205">
    <property type="component" value="Unassembled WGS sequence"/>
</dbReference>
<reference evidence="2" key="1">
    <citation type="journal article" date="2021" name="PeerJ">
        <title>Extensive microbial diversity within the chicken gut microbiome revealed by metagenomics and culture.</title>
        <authorList>
            <person name="Gilroy R."/>
            <person name="Ravi A."/>
            <person name="Getino M."/>
            <person name="Pursley I."/>
            <person name="Horton D.L."/>
            <person name="Alikhan N.F."/>
            <person name="Baker D."/>
            <person name="Gharbi K."/>
            <person name="Hall N."/>
            <person name="Watson M."/>
            <person name="Adriaenssens E.M."/>
            <person name="Foster-Nyarko E."/>
            <person name="Jarju S."/>
            <person name="Secka A."/>
            <person name="Antonio M."/>
            <person name="Oren A."/>
            <person name="Chaudhuri R.R."/>
            <person name="La Ragione R."/>
            <person name="Hildebrand F."/>
            <person name="Pallen M.J."/>
        </authorList>
    </citation>
    <scope>NUCLEOTIDE SEQUENCE</scope>
    <source>
        <strain evidence="2">421</strain>
    </source>
</reference>
<evidence type="ECO:0000313" key="3">
    <source>
        <dbReference type="Proteomes" id="UP000824205"/>
    </source>
</evidence>
<feature type="transmembrane region" description="Helical" evidence="1">
    <location>
        <begin position="128"/>
        <end position="144"/>
    </location>
</feature>
<feature type="transmembrane region" description="Helical" evidence="1">
    <location>
        <begin position="98"/>
        <end position="116"/>
    </location>
</feature>
<name>A0A9D1RDL0_9FIRM</name>
<reference evidence="2" key="2">
    <citation type="submission" date="2021-04" db="EMBL/GenBank/DDBJ databases">
        <authorList>
            <person name="Gilroy R."/>
        </authorList>
    </citation>
    <scope>NUCLEOTIDE SEQUENCE</scope>
    <source>
        <strain evidence="2">421</strain>
    </source>
</reference>
<keyword evidence="1" id="KW-0472">Membrane</keyword>
<evidence type="ECO:0000313" key="2">
    <source>
        <dbReference type="EMBL" id="HIW85510.1"/>
    </source>
</evidence>
<comment type="caution">
    <text evidence="2">The sequence shown here is derived from an EMBL/GenBank/DDBJ whole genome shotgun (WGS) entry which is preliminary data.</text>
</comment>
<feature type="transmembrane region" description="Helical" evidence="1">
    <location>
        <begin position="177"/>
        <end position="201"/>
    </location>
</feature>
<feature type="transmembrane region" description="Helical" evidence="1">
    <location>
        <begin position="260"/>
        <end position="281"/>
    </location>
</feature>
<accession>A0A9D1RDL0</accession>
<keyword evidence="1" id="KW-1133">Transmembrane helix</keyword>
<feature type="transmembrane region" description="Helical" evidence="1">
    <location>
        <begin position="320"/>
        <end position="336"/>
    </location>
</feature>
<feature type="transmembrane region" description="Helical" evidence="1">
    <location>
        <begin position="23"/>
        <end position="41"/>
    </location>
</feature>